<keyword evidence="2" id="KW-1185">Reference proteome</keyword>
<name>A0A5Q4BRS4_9PEZI</name>
<gene>
    <name evidence="1" type="ORF">CSHISOI_05986</name>
</gene>
<sequence>MDSSVDQSAHAQMQIELDYIPFSDSDDKDFSGLHHELAAPQPERPNLTTPIDAQPVLTTSPDQRHEQTQARKMHRAARQVKWSARTRAATRNSLRGGIQKRAAKDRKGKVADWKLSVELDRLLVGDDTSAASTPQSRVLYCIQHPLRAVLHGIPGLTYDTELDSVSFRKHRRVLFGIERLTEEGGRNAAKEWIEGFLLLIFETMSKVMDNYPMCKDLDDVPNMFVTMAREMDSVISNLPYSPALRARRAMERRLCHSHDLRKLTEWTLEARERFLESGPKVMPGFGVFGRVTAQKGTELEEQLWAVIDTRNTGSWDMRLE</sequence>
<evidence type="ECO:0000313" key="1">
    <source>
        <dbReference type="EMBL" id="TQN69501.1"/>
    </source>
</evidence>
<dbReference type="Proteomes" id="UP000326340">
    <property type="component" value="Unassembled WGS sequence"/>
</dbReference>
<evidence type="ECO:0000313" key="2">
    <source>
        <dbReference type="Proteomes" id="UP000326340"/>
    </source>
</evidence>
<dbReference type="EMBL" id="PUHP01000512">
    <property type="protein sequence ID" value="TQN69501.1"/>
    <property type="molecule type" value="Genomic_DNA"/>
</dbReference>
<protein>
    <submittedName>
        <fullName evidence="1">Uncharacterized protein</fullName>
    </submittedName>
</protein>
<organism evidence="1 2">
    <name type="scientific">Colletotrichum shisoi</name>
    <dbReference type="NCBI Taxonomy" id="2078593"/>
    <lineage>
        <taxon>Eukaryota</taxon>
        <taxon>Fungi</taxon>
        <taxon>Dikarya</taxon>
        <taxon>Ascomycota</taxon>
        <taxon>Pezizomycotina</taxon>
        <taxon>Sordariomycetes</taxon>
        <taxon>Hypocreomycetidae</taxon>
        <taxon>Glomerellales</taxon>
        <taxon>Glomerellaceae</taxon>
        <taxon>Colletotrichum</taxon>
        <taxon>Colletotrichum destructivum species complex</taxon>
    </lineage>
</organism>
<dbReference type="OrthoDB" id="4832951at2759"/>
<accession>A0A5Q4BRS4</accession>
<dbReference type="AlphaFoldDB" id="A0A5Q4BRS4"/>
<comment type="caution">
    <text evidence="1">The sequence shown here is derived from an EMBL/GenBank/DDBJ whole genome shotgun (WGS) entry which is preliminary data.</text>
</comment>
<proteinExistence type="predicted"/>
<reference evidence="1 2" key="1">
    <citation type="journal article" date="2019" name="Sci. Rep.">
        <title>Colletotrichum shisoi sp. nov., an anthracnose pathogen of Perilla frutescens in Japan: molecular phylogenetic, morphological and genomic evidence.</title>
        <authorList>
            <person name="Gan P."/>
            <person name="Tsushima A."/>
            <person name="Hiroyama R."/>
            <person name="Narusaka M."/>
            <person name="Takano Y."/>
            <person name="Narusaka Y."/>
            <person name="Kawaradani M."/>
            <person name="Damm U."/>
            <person name="Shirasu K."/>
        </authorList>
    </citation>
    <scope>NUCLEOTIDE SEQUENCE [LARGE SCALE GENOMIC DNA]</scope>
    <source>
        <strain evidence="1 2">PG-2018a</strain>
    </source>
</reference>